<dbReference type="Pfam" id="PF09592">
    <property type="entry name" value="DUF2031"/>
    <property type="match status" value="1"/>
</dbReference>
<keyword evidence="2" id="KW-0472">Membrane</keyword>
<dbReference type="NCBIfam" id="TIGR01597">
    <property type="entry name" value="PYST-B"/>
    <property type="match status" value="1"/>
</dbReference>
<sequence>MNKVKMKLGILKFVFFSIIICSFEYAKNELYYVNETSIYLERNLIYFGNNRILTDADNQLDLNYFYESIVSLADQHNNINVDNKDITNIQNLINSHINKCKESNTLPNLNNVDEKTKKEIRKLQKELKKVRKEVDNIRNDKLAIQPIQDKRIIIKCENVSIPNYEGLNGLEYLRSITSNEPNEDNTTVDDILESKREQERRLIGLIIRGGVSILLAFMLLAPVSLQIAAAIISALLTAETFVRCYQYVKLSFKIAKMSRKEQKKR</sequence>
<dbReference type="EMBL" id="LR215069">
    <property type="protein sequence ID" value="VEV58081.1"/>
    <property type="molecule type" value="Genomic_DNA"/>
</dbReference>
<evidence type="ECO:0000256" key="1">
    <source>
        <dbReference type="SAM" id="Coils"/>
    </source>
</evidence>
<reference evidence="3 4" key="1">
    <citation type="submission" date="2019-01" db="EMBL/GenBank/DDBJ databases">
        <authorList>
            <person name="Ramaprasad A."/>
        </authorList>
    </citation>
    <scope>NUCLEOTIDE SEQUENCE [LARGE SCALE GENOMIC DNA]</scope>
</reference>
<keyword evidence="1" id="KW-0175">Coiled coil</keyword>
<dbReference type="InterPro" id="IPR006484">
    <property type="entry name" value="PYST_B"/>
</dbReference>
<accession>A0A449BXH0</accession>
<evidence type="ECO:0000313" key="4">
    <source>
        <dbReference type="Proteomes" id="UP000290582"/>
    </source>
</evidence>
<keyword evidence="2" id="KW-0812">Transmembrane</keyword>
<dbReference type="Proteomes" id="UP000290582">
    <property type="component" value="Chromosome PVVCY_13"/>
</dbReference>
<dbReference type="GeneID" id="59893140"/>
<dbReference type="VEuPathDB" id="PlasmoDB:PVVCY_1300150"/>
<keyword evidence="2" id="KW-1133">Transmembrane helix</keyword>
<feature type="coiled-coil region" evidence="1">
    <location>
        <begin position="106"/>
        <end position="140"/>
    </location>
</feature>
<feature type="transmembrane region" description="Helical" evidence="2">
    <location>
        <begin position="202"/>
        <end position="221"/>
    </location>
</feature>
<evidence type="ECO:0000256" key="2">
    <source>
        <dbReference type="SAM" id="Phobius"/>
    </source>
</evidence>
<dbReference type="AlphaFoldDB" id="A0A449BXH0"/>
<dbReference type="RefSeq" id="XP_037490760.1">
    <property type="nucleotide sequence ID" value="XM_037634702.1"/>
</dbReference>
<gene>
    <name evidence="3" type="ORF">PVVCY_1300150</name>
</gene>
<name>A0A449BXH0_PLAVN</name>
<proteinExistence type="predicted"/>
<organism evidence="3 4">
    <name type="scientific">Plasmodium vinckei vinckei</name>
    <dbReference type="NCBI Taxonomy" id="54757"/>
    <lineage>
        <taxon>Eukaryota</taxon>
        <taxon>Sar</taxon>
        <taxon>Alveolata</taxon>
        <taxon>Apicomplexa</taxon>
        <taxon>Aconoidasida</taxon>
        <taxon>Haemosporida</taxon>
        <taxon>Plasmodiidae</taxon>
        <taxon>Plasmodium</taxon>
        <taxon>Plasmodium (Vinckeia)</taxon>
    </lineage>
</organism>
<protein>
    <submittedName>
        <fullName evidence="3">Fam-b protein</fullName>
    </submittedName>
</protein>
<dbReference type="KEGG" id="pvv:PVVCY_1300150"/>
<dbReference type="OrthoDB" id="373174at2759"/>
<feature type="transmembrane region" description="Helical" evidence="2">
    <location>
        <begin position="227"/>
        <end position="248"/>
    </location>
</feature>
<evidence type="ECO:0000313" key="3">
    <source>
        <dbReference type="EMBL" id="VEV58081.1"/>
    </source>
</evidence>